<keyword evidence="1" id="KW-1133">Transmembrane helix</keyword>
<evidence type="ECO:0000256" key="1">
    <source>
        <dbReference type="SAM" id="Phobius"/>
    </source>
</evidence>
<dbReference type="AlphaFoldDB" id="A0A1L7D4G9"/>
<organism evidence="2 3">
    <name type="scientific">Corynebacterium phocae</name>
    <dbReference type="NCBI Taxonomy" id="161895"/>
    <lineage>
        <taxon>Bacteria</taxon>
        <taxon>Bacillati</taxon>
        <taxon>Actinomycetota</taxon>
        <taxon>Actinomycetes</taxon>
        <taxon>Mycobacteriales</taxon>
        <taxon>Corynebacteriaceae</taxon>
        <taxon>Corynebacterium</taxon>
    </lineage>
</organism>
<gene>
    <name evidence="2" type="ORF">CPHO_09475</name>
</gene>
<proteinExistence type="predicted"/>
<evidence type="ECO:0000313" key="2">
    <source>
        <dbReference type="EMBL" id="APT93076.1"/>
    </source>
</evidence>
<name>A0A1L7D4G9_9CORY</name>
<dbReference type="KEGG" id="cpho:CPHO_09475"/>
<sequence>MNTVNTQPDTARPPQPVVIAAAIAILQSLIAIGFGLFLAYNSLSGAENPSMVFNSSAPKLVGVGSAIFLLICFGFVIFGAVNLVRGNRLGRGAVVLLQFILAASSFQMFSGGAVALGIATLCSAVIVLVLLMFVPASVQWAASHYRSD</sequence>
<dbReference type="EMBL" id="CP009249">
    <property type="protein sequence ID" value="APT93076.1"/>
    <property type="molecule type" value="Genomic_DNA"/>
</dbReference>
<accession>A0A1L7D4G9</accession>
<dbReference type="Proteomes" id="UP000185491">
    <property type="component" value="Chromosome"/>
</dbReference>
<reference evidence="2 3" key="1">
    <citation type="submission" date="2014-08" db="EMBL/GenBank/DDBJ databases">
        <title>Complete genome sequence of Corynebacterium phocae M408/89/1(T)(=DSM 44612(T)), isolated from the common seal (Phoca vitulina).</title>
        <authorList>
            <person name="Ruckert C."/>
            <person name="Albersmeier A."/>
            <person name="Winkler A."/>
            <person name="Kalinowski J."/>
        </authorList>
    </citation>
    <scope>NUCLEOTIDE SEQUENCE [LARGE SCALE GENOMIC DNA]</scope>
    <source>
        <strain evidence="2 3">M408/89/1</strain>
    </source>
</reference>
<protein>
    <submittedName>
        <fullName evidence="2">Membrane protein</fullName>
    </submittedName>
</protein>
<feature type="transmembrane region" description="Helical" evidence="1">
    <location>
        <begin position="93"/>
        <end position="109"/>
    </location>
</feature>
<dbReference type="RefSeq" id="WP_075735249.1">
    <property type="nucleotide sequence ID" value="NZ_CP009249.1"/>
</dbReference>
<keyword evidence="1" id="KW-0812">Transmembrane</keyword>
<feature type="transmembrane region" description="Helical" evidence="1">
    <location>
        <begin position="115"/>
        <end position="138"/>
    </location>
</feature>
<keyword evidence="3" id="KW-1185">Reference proteome</keyword>
<feature type="transmembrane region" description="Helical" evidence="1">
    <location>
        <begin position="17"/>
        <end position="40"/>
    </location>
</feature>
<feature type="transmembrane region" description="Helical" evidence="1">
    <location>
        <begin position="60"/>
        <end position="81"/>
    </location>
</feature>
<keyword evidence="1" id="KW-0472">Membrane</keyword>
<dbReference type="OrthoDB" id="4775239at2"/>
<evidence type="ECO:0000313" key="3">
    <source>
        <dbReference type="Proteomes" id="UP000185491"/>
    </source>
</evidence>